<protein>
    <recommendedName>
        <fullName evidence="3">Peptidase S74 domain-containing protein</fullName>
    </recommendedName>
</protein>
<feature type="region of interest" description="Disordered" evidence="1">
    <location>
        <begin position="1"/>
        <end position="26"/>
    </location>
</feature>
<dbReference type="Pfam" id="PF13884">
    <property type="entry name" value="Peptidase_S74"/>
    <property type="match status" value="1"/>
</dbReference>
<evidence type="ECO:0000313" key="5">
    <source>
        <dbReference type="Proteomes" id="UP000693672"/>
    </source>
</evidence>
<dbReference type="AlphaFoldDB" id="A0A916JYK1"/>
<feature type="domain" description="Peptidase S74" evidence="3">
    <location>
        <begin position="723"/>
        <end position="836"/>
    </location>
</feature>
<dbReference type="Proteomes" id="UP000693672">
    <property type="component" value="Unassembled WGS sequence"/>
</dbReference>
<dbReference type="RefSeq" id="WP_218091546.1">
    <property type="nucleotide sequence ID" value="NZ_CAJVAS010000005.1"/>
</dbReference>
<keyword evidence="2" id="KW-0812">Transmembrane</keyword>
<dbReference type="InterPro" id="IPR024535">
    <property type="entry name" value="RHGA/B-epi-like_pectate_lyase"/>
</dbReference>
<gene>
    <name evidence="4" type="ORF">PAESOLCIP111_01755</name>
</gene>
<dbReference type="PROSITE" id="PS51688">
    <property type="entry name" value="ICA"/>
    <property type="match status" value="1"/>
</dbReference>
<evidence type="ECO:0000256" key="1">
    <source>
        <dbReference type="SAM" id="MobiDB-lite"/>
    </source>
</evidence>
<feature type="transmembrane region" description="Helical" evidence="2">
    <location>
        <begin position="36"/>
        <end position="56"/>
    </location>
</feature>
<dbReference type="EMBL" id="CAJVAS010000005">
    <property type="protein sequence ID" value="CAG7614866.1"/>
    <property type="molecule type" value="Genomic_DNA"/>
</dbReference>
<keyword evidence="5" id="KW-1185">Reference proteome</keyword>
<keyword evidence="2" id="KW-0472">Membrane</keyword>
<organism evidence="4 5">
    <name type="scientific">Paenibacillus solanacearum</name>
    <dbReference type="NCBI Taxonomy" id="2048548"/>
    <lineage>
        <taxon>Bacteria</taxon>
        <taxon>Bacillati</taxon>
        <taxon>Bacillota</taxon>
        <taxon>Bacilli</taxon>
        <taxon>Bacillales</taxon>
        <taxon>Paenibacillaceae</taxon>
        <taxon>Paenibacillus</taxon>
    </lineage>
</organism>
<keyword evidence="2" id="KW-1133">Transmembrane helix</keyword>
<evidence type="ECO:0000256" key="2">
    <source>
        <dbReference type="SAM" id="Phobius"/>
    </source>
</evidence>
<proteinExistence type="predicted"/>
<evidence type="ECO:0000313" key="4">
    <source>
        <dbReference type="EMBL" id="CAG7614866.1"/>
    </source>
</evidence>
<evidence type="ECO:0000259" key="3">
    <source>
        <dbReference type="PROSITE" id="PS51688"/>
    </source>
</evidence>
<dbReference type="InterPro" id="IPR030392">
    <property type="entry name" value="S74_ICA"/>
</dbReference>
<reference evidence="4" key="1">
    <citation type="submission" date="2021-06" db="EMBL/GenBank/DDBJ databases">
        <authorList>
            <person name="Criscuolo A."/>
        </authorList>
    </citation>
    <scope>NUCLEOTIDE SEQUENCE</scope>
    <source>
        <strain evidence="4">CIP111600</strain>
    </source>
</reference>
<accession>A0A916JYK1</accession>
<sequence>MPDDRKESERQERDQDGSEVHGKGEAGKPVITRRTFFSSVGAAGAAFVAASVYGIGGGTDDRLKPKDLMALQYCVTATIAGIRSDGAPDPDFVYFVTDPGQEGPFVCDPADTATPDNTGLVLVAQSGMRLKRVYEGEISVRWFGARGDGQTDDTAAIQAAIRVCGERGGTVYIPAGRYICSATIVVPSGVVLRGAGLDEWVPSAQNIKKTDGKGTHLVFKGTGPKVHTVYGITNMRMGGGVRSNPDVSGQDYKLTNFYREDAAGSNPATAEPFSVAVLIEDAVQSGISQLRITHFFNGIEGFNSATDPGFGDAWDIGLWLKNASQGRYDLIQVVGYWRKYGVLISSMNDPRYPDRVPTAESNRFVQCVASGKVGMGIRSGDVYRCLASSSGSVSIAWSPSNPYPNGGGTFRVGSDPYTYSQANRVDDATLRFDGVSPNPVSGGIKAGSEIRTSASNFGFAGTVISDCYISGFDHSSGVVCTNGGLAGPFDSPSACLEISGEPVRGIIFMNCTIQTREDVLLHCHDARDIEFIACYFEAKSARSALRSGFNHPAGARFIASPFIGKSTAPYPSGETNDIVFVRCTGTDSVICRQPLFKRTGATRFGAESGLFTPRGFVDDSLINGRIDGTVPISLPKSTPVTIYDYNGNKLGMIGYNENGELDLRSAAGNLRLRNDSVTRMLLSPSDITVYGTTRPNADNAVSLGTSSSRWKDIYAATGTVNTSDAREKERVEPLAAALELIERLRPVAFKFKDYKETVKDESGKERVIEHQFDRMHFGLIAQEVKSVFDALGMDAGAYVYDRDTDRHGLRYTEFVPVLIQAVQELSREVKRLSDAAPRSDAN</sequence>
<comment type="caution">
    <text evidence="4">The sequence shown here is derived from an EMBL/GenBank/DDBJ whole genome shotgun (WGS) entry which is preliminary data.</text>
</comment>
<dbReference type="Pfam" id="PF12708">
    <property type="entry name" value="Pect-lyase_RHGA_epim"/>
    <property type="match status" value="1"/>
</dbReference>
<name>A0A916JYK1_9BACL</name>